<dbReference type="Pfam" id="PF13432">
    <property type="entry name" value="TPR_16"/>
    <property type="match status" value="3"/>
</dbReference>
<feature type="repeat" description="TPR" evidence="3">
    <location>
        <begin position="809"/>
        <end position="842"/>
    </location>
</feature>
<dbReference type="InterPro" id="IPR011990">
    <property type="entry name" value="TPR-like_helical_dom_sf"/>
</dbReference>
<dbReference type="PANTHER" id="PTHR12558">
    <property type="entry name" value="CELL DIVISION CYCLE 16,23,27"/>
    <property type="match status" value="1"/>
</dbReference>
<dbReference type="PANTHER" id="PTHR12558:SF13">
    <property type="entry name" value="CELL DIVISION CYCLE PROTEIN 27 HOMOLOG"/>
    <property type="match status" value="1"/>
</dbReference>
<proteinExistence type="predicted"/>
<evidence type="ECO:0000256" key="3">
    <source>
        <dbReference type="PROSITE-ProRule" id="PRU00339"/>
    </source>
</evidence>
<evidence type="ECO:0000256" key="2">
    <source>
        <dbReference type="ARBA" id="ARBA00022803"/>
    </source>
</evidence>
<protein>
    <submittedName>
        <fullName evidence="4">Tetratricopeptide repeat protein</fullName>
    </submittedName>
</protein>
<evidence type="ECO:0000256" key="1">
    <source>
        <dbReference type="ARBA" id="ARBA00022737"/>
    </source>
</evidence>
<dbReference type="Pfam" id="PF13181">
    <property type="entry name" value="TPR_8"/>
    <property type="match status" value="1"/>
</dbReference>
<dbReference type="RefSeq" id="WP_135745663.1">
    <property type="nucleotide sequence ID" value="NZ_RQHT01000014.1"/>
</dbReference>
<dbReference type="SUPFAM" id="SSF48452">
    <property type="entry name" value="TPR-like"/>
    <property type="match status" value="5"/>
</dbReference>
<dbReference type="Proteomes" id="UP000297649">
    <property type="component" value="Unassembled WGS sequence"/>
</dbReference>
<feature type="repeat" description="TPR" evidence="3">
    <location>
        <begin position="183"/>
        <end position="216"/>
    </location>
</feature>
<comment type="caution">
    <text evidence="4">The sequence shown here is derived from an EMBL/GenBank/DDBJ whole genome shotgun (WGS) entry which is preliminary data.</text>
</comment>
<dbReference type="SUPFAM" id="SSF50998">
    <property type="entry name" value="Quinoprotein alcohol dehydrogenase-like"/>
    <property type="match status" value="1"/>
</dbReference>
<dbReference type="Pfam" id="PF14559">
    <property type="entry name" value="TPR_19"/>
    <property type="match status" value="1"/>
</dbReference>
<name>A0A6H3NZA9_9LEPT</name>
<dbReference type="EMBL" id="RQHU01000005">
    <property type="protein sequence ID" value="TGN16031.1"/>
    <property type="molecule type" value="Genomic_DNA"/>
</dbReference>
<dbReference type="Gene3D" id="1.25.40.10">
    <property type="entry name" value="Tetratricopeptide repeat domain"/>
    <property type="match status" value="6"/>
</dbReference>
<feature type="repeat" description="TPR" evidence="3">
    <location>
        <begin position="410"/>
        <end position="443"/>
    </location>
</feature>
<feature type="repeat" description="TPR" evidence="3">
    <location>
        <begin position="113"/>
        <end position="146"/>
    </location>
</feature>
<keyword evidence="5" id="KW-1185">Reference proteome</keyword>
<feature type="repeat" description="TPR" evidence="3">
    <location>
        <begin position="228"/>
        <end position="261"/>
    </location>
</feature>
<organism evidence="4 5">
    <name type="scientific">Leptospira bandrabouensis</name>
    <dbReference type="NCBI Taxonomy" id="2484903"/>
    <lineage>
        <taxon>Bacteria</taxon>
        <taxon>Pseudomonadati</taxon>
        <taxon>Spirochaetota</taxon>
        <taxon>Spirochaetia</taxon>
        <taxon>Leptospirales</taxon>
        <taxon>Leptospiraceae</taxon>
        <taxon>Leptospira</taxon>
    </lineage>
</organism>
<keyword evidence="2 3" id="KW-0802">TPR repeat</keyword>
<dbReference type="OrthoDB" id="7295585at2"/>
<gene>
    <name evidence="4" type="ORF">EHR08_07070</name>
</gene>
<evidence type="ECO:0000313" key="4">
    <source>
        <dbReference type="EMBL" id="TGN16031.1"/>
    </source>
</evidence>
<dbReference type="PROSITE" id="PS51257">
    <property type="entry name" value="PROKAR_LIPOPROTEIN"/>
    <property type="match status" value="1"/>
</dbReference>
<dbReference type="InterPro" id="IPR013105">
    <property type="entry name" value="TPR_2"/>
</dbReference>
<dbReference type="InterPro" id="IPR011047">
    <property type="entry name" value="Quinoprotein_ADH-like_sf"/>
</dbReference>
<reference evidence="4" key="1">
    <citation type="journal article" date="2019" name="PLoS Negl. Trop. Dis.">
        <title>Revisiting the worldwide diversity of Leptospira species in the environment.</title>
        <authorList>
            <person name="Vincent A.T."/>
            <person name="Schiettekatte O."/>
            <person name="Bourhy P."/>
            <person name="Veyrier F.J."/>
            <person name="Picardeau M."/>
        </authorList>
    </citation>
    <scope>NUCLEOTIDE SEQUENCE [LARGE SCALE GENOMIC DNA]</scope>
    <source>
        <strain evidence="4">201601109</strain>
    </source>
</reference>
<dbReference type="SMART" id="SM00028">
    <property type="entry name" value="TPR"/>
    <property type="match status" value="16"/>
</dbReference>
<dbReference type="PROSITE" id="PS50005">
    <property type="entry name" value="TPR"/>
    <property type="match status" value="7"/>
</dbReference>
<feature type="repeat" description="TPR" evidence="3">
    <location>
        <begin position="707"/>
        <end position="740"/>
    </location>
</feature>
<evidence type="ECO:0000313" key="5">
    <source>
        <dbReference type="Proteomes" id="UP000297649"/>
    </source>
</evidence>
<dbReference type="Pfam" id="PF07719">
    <property type="entry name" value="TPR_2"/>
    <property type="match status" value="1"/>
</dbReference>
<accession>A0A6H3NZA9</accession>
<feature type="repeat" description="TPR" evidence="3">
    <location>
        <begin position="79"/>
        <end position="112"/>
    </location>
</feature>
<keyword evidence="1" id="KW-0677">Repeat</keyword>
<dbReference type="AlphaFoldDB" id="A0A6H3NZA9"/>
<sequence length="1199" mass="135892">MRQLSFLIITFVLFVGCQSRDFKPVTVKDPVVEKSDISDRQKIEEARALVAEGSNEFQKGNMDTALEKAKTSIQTFELIDGYSLLGSSYYQLGDYENAKLAFEKGKNIEPKNEKLLIGLGTVQSTLGENEEALSTYQTLSQLKPEETIYSYKTGILLKNIGRYQESLVVLKSLETKPEFPYPIELLNQLGDVCLELKRYDEAEAYFAKAEKLNPELKTAKDAKLSTKIASLIQRGNDFLAKKNYVEATSEFKKATELQPQNGSLWSFLGNAQLLNGKLKESEESFKKSISFSDTNPNAYVGLCNVYIQNHNYSDCLKTSKQASAKIPKNAEIRNKQGICEWKWGETKKATLSFQDASSWDPNFFEPKLNLAYVLIDSGRFEEALDVLKKAESHPKAKKEEIRKAKVLAESQKYIASGDSFLRQGKRKQAFDEYGKAMGVNPENPAAQNAFGRAYFAFGEYKKSEGSYLEAYRMDSSNPGALQGLARVYAKTGESKKEKEFIKKLEILSATDPFSAITLGRIAEDASKWEEAESIYMGLKKKFPNNDAVDYRLGSLYYKRAVEENSKENYTRANEFIQKSKKYTKDIPELIETEKTVAENSRFAEILPYVKEGNSFFNRKKYLEAVTPYQKAYDRVPKASLLVKIAECYIEKGEEEKGLSILENAVRSNKENAISFKEGIYSFYYKKGELKRAEDGFNDILREKPDSYYAYYMLGLVTMKRKNYEAAIGDFDRSILVNPNFAPSNVAKGLAFYKLNQMDNAKREFEKAREKDSEFGLSSYNLAIAYFNEDLTKEAKSILESIRKSDPDFMDGEIQLAYIYYKENKLEEAEKIIERVLKEDPSAEALFALFRILDAKQKQSPSEKLKTKRNQIKEKILREYGETKYARLLPSDALDDEPLHVTDLNLSGTPVSTPIIYPNRIIVNYGSAIVGYDRVTKELVWKQYTSTPYQLLVAGKELVGISNDTATKIYPESGKMTFKKQILAGWKVKQGTADANGFFLLLEKEKGSDRKIVKTNPNLEIEEEWNGNDFLSFSYTTEGKLFVLRDLKKEFQLQVFAIGSSANSDKDKKLSNPVAKKDTKESAQIIGCLEDSCLVQFGSHVYEGTEKAKLYSLGNTESIRSVVKNPESLLINTENTTYLWKGGSKWKDSYAIQGDFYYPLDGLVVEGRSKELLLIKGSEKTSVPWKGDRDGLRISTVTVD</sequence>
<dbReference type="InterPro" id="IPR019734">
    <property type="entry name" value="TPR_rpt"/>
</dbReference>